<feature type="region of interest" description="Disordered" evidence="1">
    <location>
        <begin position="46"/>
        <end position="73"/>
    </location>
</feature>
<evidence type="ECO:0000313" key="2">
    <source>
        <dbReference type="EMBL" id="CDZ78652.1"/>
    </source>
</evidence>
<feature type="compositionally biased region" description="Polar residues" evidence="1">
    <location>
        <begin position="61"/>
        <end position="73"/>
    </location>
</feature>
<dbReference type="STRING" id="1034943.BN59_02964"/>
<accession>A0A078L057</accession>
<dbReference type="InterPro" id="IPR007446">
    <property type="entry name" value="PilP"/>
</dbReference>
<reference evidence="2 3" key="1">
    <citation type="submission" date="2014-06" db="EMBL/GenBank/DDBJ databases">
        <authorList>
            <person name="Urmite Genomes Urmite Genomes"/>
        </authorList>
    </citation>
    <scope>NUCLEOTIDE SEQUENCE [LARGE SCALE GENOMIC DNA]</scope>
</reference>
<dbReference type="Proteomes" id="UP000044071">
    <property type="component" value="Unassembled WGS sequence"/>
</dbReference>
<evidence type="ECO:0000313" key="3">
    <source>
        <dbReference type="Proteomes" id="UP000044071"/>
    </source>
</evidence>
<dbReference type="EMBL" id="CCSB01000003">
    <property type="protein sequence ID" value="CDZ78652.1"/>
    <property type="molecule type" value="Genomic_DNA"/>
</dbReference>
<sequence length="153" mass="17177">MCSQAYADSDIHTYIKEVKSRPRQLPEPIPYFEHLAKFSYSGRDSYPSPFQPRLQKDDSKNAASNRTTLQNSLKQTPLESLRFVGLMKTQSKTLALISYPGGELSGVVIGDFLGTNSGKIVEISENYLRVEESSLIAGKREKKLKDIYLIDAN</sequence>
<dbReference type="AlphaFoldDB" id="A0A078L057"/>
<dbReference type="eggNOG" id="COG3168">
    <property type="taxonomic scope" value="Bacteria"/>
</dbReference>
<organism evidence="2 3">
    <name type="scientific">Legionella massiliensis</name>
    <dbReference type="NCBI Taxonomy" id="1034943"/>
    <lineage>
        <taxon>Bacteria</taxon>
        <taxon>Pseudomonadati</taxon>
        <taxon>Pseudomonadota</taxon>
        <taxon>Gammaproteobacteria</taxon>
        <taxon>Legionellales</taxon>
        <taxon>Legionellaceae</taxon>
        <taxon>Legionella</taxon>
    </lineage>
</organism>
<protein>
    <submittedName>
        <fullName evidence="2">Pilus assembly protein, PilP</fullName>
    </submittedName>
</protein>
<name>A0A078L057_9GAMM</name>
<evidence type="ECO:0000256" key="1">
    <source>
        <dbReference type="SAM" id="MobiDB-lite"/>
    </source>
</evidence>
<keyword evidence="3" id="KW-1185">Reference proteome</keyword>
<proteinExistence type="predicted"/>
<gene>
    <name evidence="2" type="ORF">BN59_02964</name>
</gene>
<dbReference type="Gene3D" id="2.30.30.830">
    <property type="match status" value="1"/>
</dbReference>
<dbReference type="Pfam" id="PF04351">
    <property type="entry name" value="PilP"/>
    <property type="match status" value="1"/>
</dbReference>